<sequence length="99" mass="11342">MELLSVYIRAEAFILIPALYFICIILEQTPMLPKWTHAWIKLAFSIVSCLLYFGIDITSVVQGILVTGAEMVSRDIIQNILSRNGNKNDRKKDIEEQKE</sequence>
<gene>
    <name evidence="2" type="ORF">GCM10010978_16830</name>
</gene>
<name>A0A8J2TK13_9BACI</name>
<feature type="transmembrane region" description="Helical" evidence="1">
    <location>
        <begin position="38"/>
        <end position="55"/>
    </location>
</feature>
<keyword evidence="1" id="KW-0812">Transmembrane</keyword>
<reference evidence="2" key="2">
    <citation type="submission" date="2020-09" db="EMBL/GenBank/DDBJ databases">
        <authorList>
            <person name="Sun Q."/>
            <person name="Zhou Y."/>
        </authorList>
    </citation>
    <scope>NUCLEOTIDE SEQUENCE</scope>
    <source>
        <strain evidence="2">CGMCC 1.12360</strain>
    </source>
</reference>
<protein>
    <recommendedName>
        <fullName evidence="4">Holin</fullName>
    </recommendedName>
</protein>
<proteinExistence type="predicted"/>
<evidence type="ECO:0000313" key="3">
    <source>
        <dbReference type="Proteomes" id="UP000602050"/>
    </source>
</evidence>
<evidence type="ECO:0000313" key="2">
    <source>
        <dbReference type="EMBL" id="GFZ75887.1"/>
    </source>
</evidence>
<dbReference type="InterPro" id="IPR032111">
    <property type="entry name" value="Clostridium_phage_holin"/>
</dbReference>
<dbReference type="Proteomes" id="UP000602050">
    <property type="component" value="Unassembled WGS sequence"/>
</dbReference>
<dbReference type="EMBL" id="BMEV01000027">
    <property type="protein sequence ID" value="GFZ75887.1"/>
    <property type="molecule type" value="Genomic_DNA"/>
</dbReference>
<dbReference type="RefSeq" id="WP_188391953.1">
    <property type="nucleotide sequence ID" value="NZ_BMEV01000027.1"/>
</dbReference>
<dbReference type="AlphaFoldDB" id="A0A8J2TK13"/>
<keyword evidence="1" id="KW-0472">Membrane</keyword>
<evidence type="ECO:0008006" key="4">
    <source>
        <dbReference type="Google" id="ProtNLM"/>
    </source>
</evidence>
<keyword evidence="3" id="KW-1185">Reference proteome</keyword>
<reference evidence="2" key="1">
    <citation type="journal article" date="2014" name="Int. J. Syst. Evol. Microbiol.">
        <title>Complete genome sequence of Corynebacterium casei LMG S-19264T (=DSM 44701T), isolated from a smear-ripened cheese.</title>
        <authorList>
            <consortium name="US DOE Joint Genome Institute (JGI-PGF)"/>
            <person name="Walter F."/>
            <person name="Albersmeier A."/>
            <person name="Kalinowski J."/>
            <person name="Ruckert C."/>
        </authorList>
    </citation>
    <scope>NUCLEOTIDE SEQUENCE</scope>
    <source>
        <strain evidence="2">CGMCC 1.12360</strain>
    </source>
</reference>
<comment type="caution">
    <text evidence="2">The sequence shown here is derived from an EMBL/GenBank/DDBJ whole genome shotgun (WGS) entry which is preliminary data.</text>
</comment>
<accession>A0A8J2TK13</accession>
<evidence type="ECO:0000256" key="1">
    <source>
        <dbReference type="SAM" id="Phobius"/>
    </source>
</evidence>
<keyword evidence="1" id="KW-1133">Transmembrane helix</keyword>
<organism evidence="2 3">
    <name type="scientific">Compostibacillus humi</name>
    <dbReference type="NCBI Taxonomy" id="1245525"/>
    <lineage>
        <taxon>Bacteria</taxon>
        <taxon>Bacillati</taxon>
        <taxon>Bacillota</taxon>
        <taxon>Bacilli</taxon>
        <taxon>Bacillales</taxon>
        <taxon>Bacillaceae</taxon>
        <taxon>Compostibacillus</taxon>
    </lineage>
</organism>
<feature type="transmembrane region" description="Helical" evidence="1">
    <location>
        <begin position="6"/>
        <end position="26"/>
    </location>
</feature>
<dbReference type="Pfam" id="PF16079">
    <property type="entry name" value="Phage_holin_5_2"/>
    <property type="match status" value="1"/>
</dbReference>